<evidence type="ECO:0000313" key="3">
    <source>
        <dbReference type="Proteomes" id="UP000178764"/>
    </source>
</evidence>
<dbReference type="EMBL" id="MEZT01000012">
    <property type="protein sequence ID" value="OGD56840.1"/>
    <property type="molecule type" value="Genomic_DNA"/>
</dbReference>
<dbReference type="SUPFAM" id="SSF55608">
    <property type="entry name" value="Homing endonucleases"/>
    <property type="match status" value="1"/>
</dbReference>
<evidence type="ECO:0000313" key="2">
    <source>
        <dbReference type="EMBL" id="OGD56840.1"/>
    </source>
</evidence>
<protein>
    <recommendedName>
        <fullName evidence="1">Homing endonuclease LAGLIDADG domain-containing protein</fullName>
    </recommendedName>
</protein>
<feature type="domain" description="Homing endonuclease LAGLIDADG" evidence="1">
    <location>
        <begin position="158"/>
        <end position="245"/>
    </location>
</feature>
<dbReference type="InterPro" id="IPR027434">
    <property type="entry name" value="Homing_endonucl"/>
</dbReference>
<organism evidence="2 3">
    <name type="scientific">Candidatus Berkelbacteria bacterium RBG_13_40_8</name>
    <dbReference type="NCBI Taxonomy" id="1797467"/>
    <lineage>
        <taxon>Bacteria</taxon>
        <taxon>Candidatus Berkelbacteria</taxon>
    </lineage>
</organism>
<sequence>MPNIRKNIDKKELKVLYWQKYWSAHKIATKFDCTYSTIINRLKEYKIPLKNSSLARQRYLKKDFSGDGVEKAYLLGFRIGDLNVYKTNPRAETVIVRCHTTDKNQIILIKNCFKNYGKVTISERKGHFHINCFLNKSFSFLLKKFKKPPINVKITKEIFAFIAGYTDAEGNFILNQGKARFKIDCYDKGVLFWIASKLKSQGIKHKIRQLGEKDKEYYNGRKLNSDLWRLNINFANDLLNFISEIIKHSKHKKRISQMKIAKNNVLQRLAQGTIK</sequence>
<reference evidence="2 3" key="1">
    <citation type="journal article" date="2016" name="Nat. Commun.">
        <title>Thousands of microbial genomes shed light on interconnected biogeochemical processes in an aquifer system.</title>
        <authorList>
            <person name="Anantharaman K."/>
            <person name="Brown C.T."/>
            <person name="Hug L.A."/>
            <person name="Sharon I."/>
            <person name="Castelle C.J."/>
            <person name="Probst A.J."/>
            <person name="Thomas B.C."/>
            <person name="Singh A."/>
            <person name="Wilkins M.J."/>
            <person name="Karaoz U."/>
            <person name="Brodie E.L."/>
            <person name="Williams K.H."/>
            <person name="Hubbard S.S."/>
            <person name="Banfield J.F."/>
        </authorList>
    </citation>
    <scope>NUCLEOTIDE SEQUENCE [LARGE SCALE GENOMIC DNA]</scope>
</reference>
<dbReference type="AlphaFoldDB" id="A0A1F5DP69"/>
<dbReference type="GO" id="GO:0004519">
    <property type="term" value="F:endonuclease activity"/>
    <property type="evidence" value="ECO:0007669"/>
    <property type="project" value="InterPro"/>
</dbReference>
<name>A0A1F5DP69_9BACT</name>
<gene>
    <name evidence="2" type="ORF">A2V71_01015</name>
</gene>
<dbReference type="Proteomes" id="UP000178764">
    <property type="component" value="Unassembled WGS sequence"/>
</dbReference>
<evidence type="ECO:0000259" key="1">
    <source>
        <dbReference type="Pfam" id="PF14528"/>
    </source>
</evidence>
<dbReference type="Gene3D" id="1.10.10.60">
    <property type="entry name" value="Homeodomain-like"/>
    <property type="match status" value="1"/>
</dbReference>
<comment type="caution">
    <text evidence="2">The sequence shown here is derived from an EMBL/GenBank/DDBJ whole genome shotgun (WGS) entry which is preliminary data.</text>
</comment>
<proteinExistence type="predicted"/>
<accession>A0A1F5DP69</accession>
<dbReference type="Pfam" id="PF14528">
    <property type="entry name" value="LAGLIDADG_3"/>
    <property type="match status" value="1"/>
</dbReference>
<dbReference type="Gene3D" id="3.10.28.10">
    <property type="entry name" value="Homing endonucleases"/>
    <property type="match status" value="1"/>
</dbReference>
<dbReference type="InterPro" id="IPR004860">
    <property type="entry name" value="LAGLIDADG_dom"/>
</dbReference>